<evidence type="ECO:0000313" key="2">
    <source>
        <dbReference type="Proteomes" id="UP000772434"/>
    </source>
</evidence>
<proteinExistence type="predicted"/>
<gene>
    <name evidence="1" type="ORF">BDP27DRAFT_756247</name>
</gene>
<keyword evidence="2" id="KW-1185">Reference proteome</keyword>
<name>A0A9P5U6L4_9AGAR</name>
<dbReference type="Proteomes" id="UP000772434">
    <property type="component" value="Unassembled WGS sequence"/>
</dbReference>
<dbReference type="InterPro" id="IPR036047">
    <property type="entry name" value="F-box-like_dom_sf"/>
</dbReference>
<dbReference type="SUPFAM" id="SSF81383">
    <property type="entry name" value="F-box domain"/>
    <property type="match status" value="1"/>
</dbReference>
<dbReference type="OrthoDB" id="3266451at2759"/>
<dbReference type="Gene3D" id="1.20.1280.50">
    <property type="match status" value="1"/>
</dbReference>
<sequence length="240" mass="27662">MMLLLFAPWSTQPLSSMPLYKFTSSTESSEDRSFDDFFVKCRLNHSPISHVERAQLESLIYETSQALQSTSDPGSRDRLSEILVFQRSLLSPIRCLPPDIMGEIFSFTIAGNPIQYGSKKSSTTIDAWKLTWVCTWWRDLALSQPALWSSMKFSFGHRDSYEKTLFLKEYIIPRSRLMPLDLSLEPYYIPYSFTPGSGPVLNVLVDEVERWKHLKLLDFNQALIDQLVAMIISKQFTPEL</sequence>
<reference evidence="1" key="1">
    <citation type="submission" date="2020-11" db="EMBL/GenBank/DDBJ databases">
        <authorList>
            <consortium name="DOE Joint Genome Institute"/>
            <person name="Ahrendt S."/>
            <person name="Riley R."/>
            <person name="Andreopoulos W."/>
            <person name="Labutti K."/>
            <person name="Pangilinan J."/>
            <person name="Ruiz-Duenas F.J."/>
            <person name="Barrasa J.M."/>
            <person name="Sanchez-Garcia M."/>
            <person name="Camarero S."/>
            <person name="Miyauchi S."/>
            <person name="Serrano A."/>
            <person name="Linde D."/>
            <person name="Babiker R."/>
            <person name="Drula E."/>
            <person name="Ayuso-Fernandez I."/>
            <person name="Pacheco R."/>
            <person name="Padilla G."/>
            <person name="Ferreira P."/>
            <person name="Barriuso J."/>
            <person name="Kellner H."/>
            <person name="Castanera R."/>
            <person name="Alfaro M."/>
            <person name="Ramirez L."/>
            <person name="Pisabarro A.G."/>
            <person name="Kuo A."/>
            <person name="Tritt A."/>
            <person name="Lipzen A."/>
            <person name="He G."/>
            <person name="Yan M."/>
            <person name="Ng V."/>
            <person name="Cullen D."/>
            <person name="Martin F."/>
            <person name="Rosso M.-N."/>
            <person name="Henrissat B."/>
            <person name="Hibbett D."/>
            <person name="Martinez A.T."/>
            <person name="Grigoriev I.V."/>
        </authorList>
    </citation>
    <scope>NUCLEOTIDE SEQUENCE</scope>
    <source>
        <strain evidence="1">AH 40177</strain>
    </source>
</reference>
<evidence type="ECO:0000313" key="1">
    <source>
        <dbReference type="EMBL" id="KAF9068970.1"/>
    </source>
</evidence>
<evidence type="ECO:0008006" key="3">
    <source>
        <dbReference type="Google" id="ProtNLM"/>
    </source>
</evidence>
<dbReference type="EMBL" id="JADNRY010000055">
    <property type="protein sequence ID" value="KAF9068970.1"/>
    <property type="molecule type" value="Genomic_DNA"/>
</dbReference>
<protein>
    <recommendedName>
        <fullName evidence="3">F-box domain-containing protein</fullName>
    </recommendedName>
</protein>
<comment type="caution">
    <text evidence="1">The sequence shown here is derived from an EMBL/GenBank/DDBJ whole genome shotgun (WGS) entry which is preliminary data.</text>
</comment>
<organism evidence="1 2">
    <name type="scientific">Rhodocollybia butyracea</name>
    <dbReference type="NCBI Taxonomy" id="206335"/>
    <lineage>
        <taxon>Eukaryota</taxon>
        <taxon>Fungi</taxon>
        <taxon>Dikarya</taxon>
        <taxon>Basidiomycota</taxon>
        <taxon>Agaricomycotina</taxon>
        <taxon>Agaricomycetes</taxon>
        <taxon>Agaricomycetidae</taxon>
        <taxon>Agaricales</taxon>
        <taxon>Marasmiineae</taxon>
        <taxon>Omphalotaceae</taxon>
        <taxon>Rhodocollybia</taxon>
    </lineage>
</organism>
<accession>A0A9P5U6L4</accession>
<dbReference type="AlphaFoldDB" id="A0A9P5U6L4"/>